<comment type="similarity">
    <text evidence="1 7">Belongs to the beta-class carbonic anhydrase family.</text>
</comment>
<dbReference type="RefSeq" id="WP_145061614.1">
    <property type="nucleotide sequence ID" value="NZ_CP036263.1"/>
</dbReference>
<feature type="binding site" evidence="6">
    <location>
        <position position="44"/>
    </location>
    <ligand>
        <name>Zn(2+)</name>
        <dbReference type="ChEBI" id="CHEBI:29105"/>
    </ligand>
</feature>
<evidence type="ECO:0000256" key="1">
    <source>
        <dbReference type="ARBA" id="ARBA00006217"/>
    </source>
</evidence>
<dbReference type="SMART" id="SM00947">
    <property type="entry name" value="Pro_CA"/>
    <property type="match status" value="1"/>
</dbReference>
<gene>
    <name evidence="8" type="primary">can</name>
    <name evidence="8" type="ORF">HG15A2_35780</name>
</gene>
<evidence type="ECO:0000313" key="8">
    <source>
        <dbReference type="EMBL" id="QDT00242.1"/>
    </source>
</evidence>
<dbReference type="InterPro" id="IPR001765">
    <property type="entry name" value="Carbonic_anhydrase"/>
</dbReference>
<evidence type="ECO:0000256" key="6">
    <source>
        <dbReference type="PIRSR" id="PIRSR601765-1"/>
    </source>
</evidence>
<protein>
    <recommendedName>
        <fullName evidence="7">Carbonic anhydrase</fullName>
        <ecNumber evidence="7">4.2.1.1</ecNumber>
    </recommendedName>
    <alternativeName>
        <fullName evidence="7">Carbonate dehydratase</fullName>
    </alternativeName>
</protein>
<sequence length="214" mass="24012">MRFLPELIENNRTWASDVLDEDPEFFNKLAQGQKPEVLWIGCADSRVPANQIIGLKPGDVFVHRNIANVVVHSDFNCQSVIEYAVSVLKIKHIIVCGHYGCGGVKAATENHHVGLIDGWLRHIRDVRQKHDAVLRMISDEKELIDRLCELNVVEQALNVCHSTVVQEAWEQGYELAVHGWIYAVKDGLLRDLNVTIGSPTEIAEAYRVAVNITA</sequence>
<accession>A0A517MZC8</accession>
<name>A0A517MZC8_9BACT</name>
<keyword evidence="9" id="KW-1185">Reference proteome</keyword>
<proteinExistence type="inferred from homology"/>
<dbReference type="InterPro" id="IPR015892">
    <property type="entry name" value="Carbonic_anhydrase_CS"/>
</dbReference>
<dbReference type="EC" id="4.2.1.1" evidence="7"/>
<dbReference type="GO" id="GO:0015976">
    <property type="term" value="P:carbon utilization"/>
    <property type="evidence" value="ECO:0007669"/>
    <property type="project" value="InterPro"/>
</dbReference>
<dbReference type="AlphaFoldDB" id="A0A517MZC8"/>
<evidence type="ECO:0000313" key="9">
    <source>
        <dbReference type="Proteomes" id="UP000319852"/>
    </source>
</evidence>
<keyword evidence="4 7" id="KW-0456">Lyase</keyword>
<evidence type="ECO:0000256" key="5">
    <source>
        <dbReference type="ARBA" id="ARBA00048348"/>
    </source>
</evidence>
<keyword evidence="2 6" id="KW-0479">Metal-binding</keyword>
<dbReference type="FunFam" id="3.40.1050.10:FF:000001">
    <property type="entry name" value="Carbonic anhydrase"/>
    <property type="match status" value="1"/>
</dbReference>
<evidence type="ECO:0000256" key="7">
    <source>
        <dbReference type="RuleBase" id="RU003956"/>
    </source>
</evidence>
<dbReference type="PANTHER" id="PTHR11002">
    <property type="entry name" value="CARBONIC ANHYDRASE"/>
    <property type="match status" value="1"/>
</dbReference>
<dbReference type="Pfam" id="PF00484">
    <property type="entry name" value="Pro_CA"/>
    <property type="match status" value="1"/>
</dbReference>
<dbReference type="PROSITE" id="PS00704">
    <property type="entry name" value="PROK_CO2_ANHYDRASE_1"/>
    <property type="match status" value="1"/>
</dbReference>
<comment type="cofactor">
    <cofactor evidence="6">
        <name>Zn(2+)</name>
        <dbReference type="ChEBI" id="CHEBI:29105"/>
    </cofactor>
    <text evidence="6">Binds 1 zinc ion per subunit.</text>
</comment>
<dbReference type="OrthoDB" id="9769739at2"/>
<organism evidence="8 9">
    <name type="scientific">Adhaeretor mobilis</name>
    <dbReference type="NCBI Taxonomy" id="1930276"/>
    <lineage>
        <taxon>Bacteria</taxon>
        <taxon>Pseudomonadati</taxon>
        <taxon>Planctomycetota</taxon>
        <taxon>Planctomycetia</taxon>
        <taxon>Pirellulales</taxon>
        <taxon>Lacipirellulaceae</taxon>
        <taxon>Adhaeretor</taxon>
    </lineage>
</organism>
<dbReference type="SUPFAM" id="SSF53056">
    <property type="entry name" value="beta-carbonic anhydrase, cab"/>
    <property type="match status" value="1"/>
</dbReference>
<dbReference type="InterPro" id="IPR036874">
    <property type="entry name" value="Carbonic_anhydrase_sf"/>
</dbReference>
<dbReference type="PROSITE" id="PS00705">
    <property type="entry name" value="PROK_CO2_ANHYDRASE_2"/>
    <property type="match status" value="1"/>
</dbReference>
<dbReference type="GO" id="GO:0008270">
    <property type="term" value="F:zinc ion binding"/>
    <property type="evidence" value="ECO:0007669"/>
    <property type="project" value="UniProtKB-UniRule"/>
</dbReference>
<evidence type="ECO:0000256" key="4">
    <source>
        <dbReference type="ARBA" id="ARBA00023239"/>
    </source>
</evidence>
<dbReference type="GO" id="GO:0004089">
    <property type="term" value="F:carbonate dehydratase activity"/>
    <property type="evidence" value="ECO:0007669"/>
    <property type="project" value="UniProtKB-UniRule"/>
</dbReference>
<dbReference type="Gene3D" id="3.40.1050.10">
    <property type="entry name" value="Carbonic anhydrase"/>
    <property type="match status" value="1"/>
</dbReference>
<feature type="binding site" evidence="6">
    <location>
        <position position="98"/>
    </location>
    <ligand>
        <name>Zn(2+)</name>
        <dbReference type="ChEBI" id="CHEBI:29105"/>
    </ligand>
</feature>
<evidence type="ECO:0000256" key="2">
    <source>
        <dbReference type="ARBA" id="ARBA00022723"/>
    </source>
</evidence>
<dbReference type="Proteomes" id="UP000319852">
    <property type="component" value="Chromosome"/>
</dbReference>
<dbReference type="PANTHER" id="PTHR11002:SF76">
    <property type="entry name" value="CARBONIC ANHYDRASE"/>
    <property type="match status" value="1"/>
</dbReference>
<feature type="binding site" evidence="6">
    <location>
        <position position="42"/>
    </location>
    <ligand>
        <name>Zn(2+)</name>
        <dbReference type="ChEBI" id="CHEBI:29105"/>
    </ligand>
</feature>
<feature type="binding site" evidence="6">
    <location>
        <position position="101"/>
    </location>
    <ligand>
        <name>Zn(2+)</name>
        <dbReference type="ChEBI" id="CHEBI:29105"/>
    </ligand>
</feature>
<dbReference type="KEGG" id="amob:HG15A2_35780"/>
<reference evidence="8 9" key="1">
    <citation type="submission" date="2019-02" db="EMBL/GenBank/DDBJ databases">
        <title>Deep-cultivation of Planctomycetes and their phenomic and genomic characterization uncovers novel biology.</title>
        <authorList>
            <person name="Wiegand S."/>
            <person name="Jogler M."/>
            <person name="Boedeker C."/>
            <person name="Pinto D."/>
            <person name="Vollmers J."/>
            <person name="Rivas-Marin E."/>
            <person name="Kohn T."/>
            <person name="Peeters S.H."/>
            <person name="Heuer A."/>
            <person name="Rast P."/>
            <person name="Oberbeckmann S."/>
            <person name="Bunk B."/>
            <person name="Jeske O."/>
            <person name="Meyerdierks A."/>
            <person name="Storesund J.E."/>
            <person name="Kallscheuer N."/>
            <person name="Luecker S."/>
            <person name="Lage O.M."/>
            <person name="Pohl T."/>
            <person name="Merkel B.J."/>
            <person name="Hornburger P."/>
            <person name="Mueller R.-W."/>
            <person name="Bruemmer F."/>
            <person name="Labrenz M."/>
            <person name="Spormann A.M."/>
            <person name="Op den Camp H."/>
            <person name="Overmann J."/>
            <person name="Amann R."/>
            <person name="Jetten M.S.M."/>
            <person name="Mascher T."/>
            <person name="Medema M.H."/>
            <person name="Devos D.P."/>
            <person name="Kaster A.-K."/>
            <person name="Ovreas L."/>
            <person name="Rohde M."/>
            <person name="Galperin M.Y."/>
            <person name="Jogler C."/>
        </authorList>
    </citation>
    <scope>NUCLEOTIDE SEQUENCE [LARGE SCALE GENOMIC DNA]</scope>
    <source>
        <strain evidence="8 9">HG15A2</strain>
    </source>
</reference>
<evidence type="ECO:0000256" key="3">
    <source>
        <dbReference type="ARBA" id="ARBA00022833"/>
    </source>
</evidence>
<dbReference type="NCBIfam" id="NF007756">
    <property type="entry name" value="PRK10437.1"/>
    <property type="match status" value="1"/>
</dbReference>
<dbReference type="EMBL" id="CP036263">
    <property type="protein sequence ID" value="QDT00242.1"/>
    <property type="molecule type" value="Genomic_DNA"/>
</dbReference>
<dbReference type="CDD" id="cd00883">
    <property type="entry name" value="beta_CA_cladeA"/>
    <property type="match status" value="1"/>
</dbReference>
<comment type="function">
    <text evidence="7">Reversible hydration of carbon dioxide.</text>
</comment>
<keyword evidence="3 6" id="KW-0862">Zinc</keyword>
<comment type="catalytic activity">
    <reaction evidence="5 7">
        <text>hydrogencarbonate + H(+) = CO2 + H2O</text>
        <dbReference type="Rhea" id="RHEA:10748"/>
        <dbReference type="ChEBI" id="CHEBI:15377"/>
        <dbReference type="ChEBI" id="CHEBI:15378"/>
        <dbReference type="ChEBI" id="CHEBI:16526"/>
        <dbReference type="ChEBI" id="CHEBI:17544"/>
        <dbReference type="EC" id="4.2.1.1"/>
    </reaction>
</comment>